<name>A0A1D3CY90_9EIME</name>
<evidence type="ECO:0000256" key="7">
    <source>
        <dbReference type="SAM" id="Coils"/>
    </source>
</evidence>
<sequence>MLIATGGDLKTHECSTNWPKFSSAAQQRAHLVSLETHVLQKVLLSILQEKRPCGDQPHKQHGQGDSGLPHSRLGERCSVVATTGLSLERRHNMVASAVAASAAEIANIKAELSRAKRLLKETLKSGDLQAAEVRRDALEFRRDVIVGAEDPLSGLTLGEALLRWLEMRIRKRDAQEEKLKAKLRAAKQSALKQAAAAKRPGSGANDLQYIDMHQLEIENEQFAGKVEASKTDVAIKKRKCASILQAQTVLKEQLARSLAEGANLAAGLTSRRAALERTKREAEQISKETDALLVLLVMLFVSKWFLRLLVQSRNSNHIPQVMDLVRQKAALLEKSRQLQSWRRKVEVVELEARTVREDLKIQASRRAAAGGISS</sequence>
<keyword evidence="3 7" id="KW-0175">Coiled coil</keyword>
<dbReference type="GO" id="GO:0060271">
    <property type="term" value="P:cilium assembly"/>
    <property type="evidence" value="ECO:0007669"/>
    <property type="project" value="TreeGrafter"/>
</dbReference>
<evidence type="ECO:0000256" key="2">
    <source>
        <dbReference type="ARBA" id="ARBA00022794"/>
    </source>
</evidence>
<keyword evidence="2" id="KW-0970">Cilium biogenesis/degradation</keyword>
<accession>A0A1D3CY90</accession>
<feature type="coiled-coil region" evidence="7">
    <location>
        <begin position="98"/>
        <end position="125"/>
    </location>
</feature>
<feature type="region of interest" description="Disordered" evidence="8">
    <location>
        <begin position="53"/>
        <end position="73"/>
    </location>
</feature>
<dbReference type="AlphaFoldDB" id="A0A1D3CY90"/>
<dbReference type="GO" id="GO:0005930">
    <property type="term" value="C:axoneme"/>
    <property type="evidence" value="ECO:0007669"/>
    <property type="project" value="TreeGrafter"/>
</dbReference>
<comment type="similarity">
    <text evidence="5">Belongs to the CFAP263 family.</text>
</comment>
<dbReference type="GO" id="GO:0036064">
    <property type="term" value="C:ciliary basal body"/>
    <property type="evidence" value="ECO:0007669"/>
    <property type="project" value="TreeGrafter"/>
</dbReference>
<evidence type="ECO:0000313" key="10">
    <source>
        <dbReference type="EMBL" id="OEH76164.1"/>
    </source>
</evidence>
<gene>
    <name evidence="10" type="ORF">cyc_04418</name>
</gene>
<dbReference type="InParanoid" id="A0A1D3CY90"/>
<protein>
    <recommendedName>
        <fullName evidence="6">Cilia- and flagella-associated protein 263</fullName>
    </recommendedName>
</protein>
<evidence type="ECO:0000256" key="8">
    <source>
        <dbReference type="SAM" id="MobiDB-lite"/>
    </source>
</evidence>
<evidence type="ECO:0000256" key="5">
    <source>
        <dbReference type="ARBA" id="ARBA00044506"/>
    </source>
</evidence>
<dbReference type="PANTHER" id="PTHR15654:SF2">
    <property type="entry name" value="COILED-COIL DOMAIN-CONTAINING PROTEIN 113"/>
    <property type="match status" value="1"/>
</dbReference>
<dbReference type="Proteomes" id="UP000095192">
    <property type="component" value="Unassembled WGS sequence"/>
</dbReference>
<keyword evidence="11" id="KW-1185">Reference proteome</keyword>
<dbReference type="InterPro" id="IPR025254">
    <property type="entry name" value="CCDC113/CCDC96_CC"/>
</dbReference>
<proteinExistence type="inferred from homology"/>
<feature type="domain" description="CCDC113/CCDC96 coiled-coil" evidence="9">
    <location>
        <begin position="170"/>
        <end position="349"/>
    </location>
</feature>
<evidence type="ECO:0000259" key="9">
    <source>
        <dbReference type="Pfam" id="PF13870"/>
    </source>
</evidence>
<dbReference type="VEuPathDB" id="ToxoDB:cyc_04418"/>
<organism evidence="10 11">
    <name type="scientific">Cyclospora cayetanensis</name>
    <dbReference type="NCBI Taxonomy" id="88456"/>
    <lineage>
        <taxon>Eukaryota</taxon>
        <taxon>Sar</taxon>
        <taxon>Alveolata</taxon>
        <taxon>Apicomplexa</taxon>
        <taxon>Conoidasida</taxon>
        <taxon>Coccidia</taxon>
        <taxon>Eucoccidiorida</taxon>
        <taxon>Eimeriorina</taxon>
        <taxon>Eimeriidae</taxon>
        <taxon>Cyclospora</taxon>
    </lineage>
</organism>
<comment type="subcellular location">
    <subcellularLocation>
        <location evidence="1">Cell projection</location>
        <location evidence="1">Cilium</location>
    </subcellularLocation>
</comment>
<evidence type="ECO:0000256" key="6">
    <source>
        <dbReference type="ARBA" id="ARBA00044798"/>
    </source>
</evidence>
<dbReference type="EMBL" id="JROU02001519">
    <property type="protein sequence ID" value="OEH76164.1"/>
    <property type="molecule type" value="Genomic_DNA"/>
</dbReference>
<evidence type="ECO:0000256" key="4">
    <source>
        <dbReference type="ARBA" id="ARBA00023273"/>
    </source>
</evidence>
<dbReference type="Pfam" id="PF13870">
    <property type="entry name" value="CCDC113_CCDC96_CC"/>
    <property type="match status" value="1"/>
</dbReference>
<reference evidence="10 11" key="1">
    <citation type="journal article" date="2016" name="BMC Genomics">
        <title>Comparative genomics reveals Cyclospora cayetanensis possesses coccidia-like metabolism and invasion components but unique surface antigens.</title>
        <authorList>
            <person name="Liu S."/>
            <person name="Wang L."/>
            <person name="Zheng H."/>
            <person name="Xu Z."/>
            <person name="Roellig D.M."/>
            <person name="Li N."/>
            <person name="Frace M.A."/>
            <person name="Tang K."/>
            <person name="Arrowood M.J."/>
            <person name="Moss D.M."/>
            <person name="Zhang L."/>
            <person name="Feng Y."/>
            <person name="Xiao L."/>
        </authorList>
    </citation>
    <scope>NUCLEOTIDE SEQUENCE [LARGE SCALE GENOMIC DNA]</scope>
    <source>
        <strain evidence="10 11">CHN_HEN01</strain>
    </source>
</reference>
<dbReference type="PANTHER" id="PTHR15654">
    <property type="entry name" value="COILED-COIL DOMAIN-CONTAINING PROTEIN 113-RELATED"/>
    <property type="match status" value="1"/>
</dbReference>
<comment type="caution">
    <text evidence="10">The sequence shown here is derived from an EMBL/GenBank/DDBJ whole genome shotgun (WGS) entry which is preliminary data.</text>
</comment>
<dbReference type="VEuPathDB" id="ToxoDB:LOC34620954"/>
<keyword evidence="4" id="KW-0966">Cell projection</keyword>
<evidence type="ECO:0000256" key="3">
    <source>
        <dbReference type="ARBA" id="ARBA00023054"/>
    </source>
</evidence>
<evidence type="ECO:0000313" key="11">
    <source>
        <dbReference type="Proteomes" id="UP000095192"/>
    </source>
</evidence>
<dbReference type="InterPro" id="IPR051885">
    <property type="entry name" value="CC_CF"/>
</dbReference>
<evidence type="ECO:0000256" key="1">
    <source>
        <dbReference type="ARBA" id="ARBA00004138"/>
    </source>
</evidence>